<sequence>MITIKKLAGLPASTRIRKYPRLMRFFEESLRNDVPIDTTYLRDLFSLIAGDPFVTSAVREKVSILNLQCIDKNDVLRSCNGLRHLLLEQLGASPADWDLLPPKPLEEGGCEQVRKIIELDLYLDDIRSPFNVGSIFRAAESFGVRKIFLSPGSADPRHPRAQRSAMGCVDIVPWCRSSFEEMQTHTTSNKIVALETGGCPLHEFHFPAGGILVIGSEELGVSPALMEQASRSGGAVSIETGGRKGSLNVSVATGIVLHAWFSQFRAVEPGVRRHETTISDGEPVLSPTD</sequence>
<keyword evidence="1 4" id="KW-0489">Methyltransferase</keyword>
<dbReference type="Pfam" id="PF00588">
    <property type="entry name" value="SpoU_methylase"/>
    <property type="match status" value="1"/>
</dbReference>
<accession>E1RAU4</accession>
<organism evidence="4 5">
    <name type="scientific">Sediminispirochaeta smaragdinae (strain DSM 11293 / JCM 15392 / SEBR 4228)</name>
    <name type="common">Spirochaeta smaragdinae</name>
    <dbReference type="NCBI Taxonomy" id="573413"/>
    <lineage>
        <taxon>Bacteria</taxon>
        <taxon>Pseudomonadati</taxon>
        <taxon>Spirochaetota</taxon>
        <taxon>Spirochaetia</taxon>
        <taxon>Spirochaetales</taxon>
        <taxon>Spirochaetaceae</taxon>
        <taxon>Sediminispirochaeta</taxon>
    </lineage>
</organism>
<protein>
    <submittedName>
        <fullName evidence="4">tRNA/rRNA methyltransferase (SpoU)</fullName>
    </submittedName>
</protein>
<gene>
    <name evidence="4" type="ordered locus">Spirs_0318</name>
</gene>
<dbReference type="GO" id="GO:0032259">
    <property type="term" value="P:methylation"/>
    <property type="evidence" value="ECO:0007669"/>
    <property type="project" value="UniProtKB-KW"/>
</dbReference>
<dbReference type="Proteomes" id="UP000002318">
    <property type="component" value="Chromosome"/>
</dbReference>
<evidence type="ECO:0000259" key="3">
    <source>
        <dbReference type="Pfam" id="PF00588"/>
    </source>
</evidence>
<dbReference type="PANTHER" id="PTHR43191:SF2">
    <property type="entry name" value="RRNA METHYLTRANSFERASE 3, MITOCHONDRIAL"/>
    <property type="match status" value="1"/>
</dbReference>
<dbReference type="InterPro" id="IPR001537">
    <property type="entry name" value="SpoU_MeTrfase"/>
</dbReference>
<evidence type="ECO:0000313" key="4">
    <source>
        <dbReference type="EMBL" id="ADK79474.1"/>
    </source>
</evidence>
<dbReference type="InterPro" id="IPR051259">
    <property type="entry name" value="rRNA_Methyltransferase"/>
</dbReference>
<proteinExistence type="predicted"/>
<dbReference type="GO" id="GO:0006396">
    <property type="term" value="P:RNA processing"/>
    <property type="evidence" value="ECO:0007669"/>
    <property type="project" value="InterPro"/>
</dbReference>
<dbReference type="KEGG" id="ssm:Spirs_0318"/>
<name>E1RAU4_SEDSS</name>
<dbReference type="SUPFAM" id="SSF75217">
    <property type="entry name" value="alpha/beta knot"/>
    <property type="match status" value="1"/>
</dbReference>
<dbReference type="HOGENOM" id="CLU_1049463_0_0_12"/>
<evidence type="ECO:0000313" key="5">
    <source>
        <dbReference type="Proteomes" id="UP000002318"/>
    </source>
</evidence>
<feature type="domain" description="tRNA/rRNA methyltransferase SpoU type" evidence="3">
    <location>
        <begin position="120"/>
        <end position="258"/>
    </location>
</feature>
<keyword evidence="2" id="KW-0808">Transferase</keyword>
<keyword evidence="5" id="KW-1185">Reference proteome</keyword>
<dbReference type="GO" id="GO:0008173">
    <property type="term" value="F:RNA methyltransferase activity"/>
    <property type="evidence" value="ECO:0007669"/>
    <property type="project" value="InterPro"/>
</dbReference>
<dbReference type="RefSeq" id="WP_013252938.1">
    <property type="nucleotide sequence ID" value="NC_014364.1"/>
</dbReference>
<dbReference type="eggNOG" id="COG0566">
    <property type="taxonomic scope" value="Bacteria"/>
</dbReference>
<dbReference type="STRING" id="573413.Spirs_0318"/>
<dbReference type="GO" id="GO:0003723">
    <property type="term" value="F:RNA binding"/>
    <property type="evidence" value="ECO:0007669"/>
    <property type="project" value="InterPro"/>
</dbReference>
<dbReference type="PANTHER" id="PTHR43191">
    <property type="entry name" value="RRNA METHYLTRANSFERASE 3"/>
    <property type="match status" value="1"/>
</dbReference>
<dbReference type="InterPro" id="IPR029028">
    <property type="entry name" value="Alpha/beta_knot_MTases"/>
</dbReference>
<evidence type="ECO:0000256" key="1">
    <source>
        <dbReference type="ARBA" id="ARBA00022603"/>
    </source>
</evidence>
<dbReference type="Gene3D" id="3.40.1280.10">
    <property type="match status" value="1"/>
</dbReference>
<dbReference type="InterPro" id="IPR029026">
    <property type="entry name" value="tRNA_m1G_MTases_N"/>
</dbReference>
<dbReference type="OrthoDB" id="9794400at2"/>
<dbReference type="AlphaFoldDB" id="E1RAU4"/>
<dbReference type="CDD" id="cd18082">
    <property type="entry name" value="SpoU-like_family"/>
    <property type="match status" value="1"/>
</dbReference>
<reference evidence="4 5" key="1">
    <citation type="journal article" date="2010" name="Stand. Genomic Sci.">
        <title>Complete genome sequence of Spirochaeta smaragdinae type strain (SEBR 4228).</title>
        <authorList>
            <person name="Mavromatis K."/>
            <person name="Yasawong M."/>
            <person name="Chertkov O."/>
            <person name="Lapidus A."/>
            <person name="Lucas S."/>
            <person name="Nolan M."/>
            <person name="Del Rio T.G."/>
            <person name="Tice H."/>
            <person name="Cheng J.F."/>
            <person name="Pitluck S."/>
            <person name="Liolios K."/>
            <person name="Ivanova N."/>
            <person name="Tapia R."/>
            <person name="Han C."/>
            <person name="Bruce D."/>
            <person name="Goodwin L."/>
            <person name="Pati A."/>
            <person name="Chen A."/>
            <person name="Palaniappan K."/>
            <person name="Land M."/>
            <person name="Hauser L."/>
            <person name="Chang Y.J."/>
            <person name="Jeffries C.D."/>
            <person name="Detter J.C."/>
            <person name="Rohde M."/>
            <person name="Brambilla E."/>
            <person name="Spring S."/>
            <person name="Goker M."/>
            <person name="Sikorski J."/>
            <person name="Woyke T."/>
            <person name="Bristow J."/>
            <person name="Eisen J.A."/>
            <person name="Markowitz V."/>
            <person name="Hugenholtz P."/>
            <person name="Klenk H.P."/>
            <person name="Kyrpides N.C."/>
        </authorList>
    </citation>
    <scope>NUCLEOTIDE SEQUENCE [LARGE SCALE GENOMIC DNA]</scope>
    <source>
        <strain evidence="5">DSM 11293 / JCM 15392 / SEBR 4228</strain>
    </source>
</reference>
<evidence type="ECO:0000256" key="2">
    <source>
        <dbReference type="ARBA" id="ARBA00022679"/>
    </source>
</evidence>
<dbReference type="EMBL" id="CP002116">
    <property type="protein sequence ID" value="ADK79474.1"/>
    <property type="molecule type" value="Genomic_DNA"/>
</dbReference>